<dbReference type="RefSeq" id="WP_020994870.1">
    <property type="nucleotide sequence ID" value="NZ_CABMNL010000001.1"/>
</dbReference>
<dbReference type="InterPro" id="IPR027417">
    <property type="entry name" value="P-loop_NTPase"/>
</dbReference>
<name>C3X4G4_9BURK</name>
<dbReference type="Pfam" id="PF13671">
    <property type="entry name" value="AAA_33"/>
    <property type="match status" value="1"/>
</dbReference>
<dbReference type="PANTHER" id="PTHR43883">
    <property type="entry name" value="SLR0207 PROTEIN"/>
    <property type="match status" value="1"/>
</dbReference>
<dbReference type="Gene3D" id="3.40.50.300">
    <property type="entry name" value="P-loop containing nucleotide triphosphate hydrolases"/>
    <property type="match status" value="1"/>
</dbReference>
<dbReference type="InterPro" id="IPR011009">
    <property type="entry name" value="Kinase-like_dom_sf"/>
</dbReference>
<evidence type="ECO:0000259" key="1">
    <source>
        <dbReference type="Pfam" id="PF01636"/>
    </source>
</evidence>
<sequence length="538" mass="61069">MNEDLQTGLPDQERLIQTWLALLQEAEPASTLIETHVSWILISGQYAYKVKKALHFGFLDYSDLAMRRFYCCEEIRLNRRTAPEIYLDVVQIGGDFSSPALHASPALEYAVKMRRFNNEKQLDRLLEEDTLTAGDIDSLSRAVGDFHQGLMALPQGEAVSPYGTADFQLRTVAGNLQELGDLLTDPDDLALWEEVKKAQIAEWLVCRDYFGQRQKAGFVCECHGDLHMGNLVLVEGKVVPFDGIDFDPQYRWMDIMSDVAFAFMDLLYFRKAPFAWRFLNDYLEQTGDYEGVALLRFYAAYHATVRAKVHRIRLLQEMDGIRETVPAGAEYRRYMELANELLTNRRPALIVTVGLPGSGKTVFAKMAVEKLSGICLRSDVERIRLYGEERPAGGESGNDVRYTEQARERVYERLLDKADRLLRAGMTVIVDASFLKASHRALFRKLAESRSVPFAMVSLVAGMETLQKRLEERQRRAEDASDAGPEVLALQKARMEPLETGERRFSVEFVNESDSGFDENAAGWAVLSRLFEPERNLA</sequence>
<dbReference type="HOGENOM" id="CLU_026771_1_1_4"/>
<dbReference type="PANTHER" id="PTHR43883:SF1">
    <property type="entry name" value="GLUCONOKINASE"/>
    <property type="match status" value="1"/>
</dbReference>
<dbReference type="EMBL" id="ACDP02000006">
    <property type="protein sequence ID" value="EEO28100.2"/>
    <property type="molecule type" value="Genomic_DNA"/>
</dbReference>
<proteinExistence type="predicted"/>
<dbReference type="eggNOG" id="COG0645">
    <property type="taxonomic scope" value="Bacteria"/>
</dbReference>
<feature type="domain" description="Aminoglycoside phosphotransferase" evidence="1">
    <location>
        <begin position="129"/>
        <end position="294"/>
    </location>
</feature>
<dbReference type="Proteomes" id="UP000003973">
    <property type="component" value="Unassembled WGS sequence"/>
</dbReference>
<keyword evidence="3" id="KW-1185">Reference proteome</keyword>
<evidence type="ECO:0000313" key="3">
    <source>
        <dbReference type="Proteomes" id="UP000003973"/>
    </source>
</evidence>
<protein>
    <recommendedName>
        <fullName evidence="1">Aminoglycoside phosphotransferase domain-containing protein</fullName>
    </recommendedName>
</protein>
<organism evidence="2 3">
    <name type="scientific">Oxalobacter paraformigenes</name>
    <dbReference type="NCBI Taxonomy" id="556268"/>
    <lineage>
        <taxon>Bacteria</taxon>
        <taxon>Pseudomonadati</taxon>
        <taxon>Pseudomonadota</taxon>
        <taxon>Betaproteobacteria</taxon>
        <taxon>Burkholderiales</taxon>
        <taxon>Oxalobacteraceae</taxon>
        <taxon>Oxalobacter</taxon>
    </lineage>
</organism>
<dbReference type="Pfam" id="PF01636">
    <property type="entry name" value="APH"/>
    <property type="match status" value="1"/>
</dbReference>
<dbReference type="SUPFAM" id="SSF56112">
    <property type="entry name" value="Protein kinase-like (PK-like)"/>
    <property type="match status" value="1"/>
</dbReference>
<evidence type="ECO:0000313" key="2">
    <source>
        <dbReference type="EMBL" id="EEO28100.2"/>
    </source>
</evidence>
<dbReference type="SUPFAM" id="SSF52540">
    <property type="entry name" value="P-loop containing nucleoside triphosphate hydrolases"/>
    <property type="match status" value="1"/>
</dbReference>
<dbReference type="InterPro" id="IPR052732">
    <property type="entry name" value="Cell-binding_unc_protein"/>
</dbReference>
<accession>C3X4G4</accession>
<comment type="caution">
    <text evidence="2">The sequence shown here is derived from an EMBL/GenBank/DDBJ whole genome shotgun (WGS) entry which is preliminary data.</text>
</comment>
<dbReference type="eggNOG" id="COG2187">
    <property type="taxonomic scope" value="Bacteria"/>
</dbReference>
<reference evidence="2" key="1">
    <citation type="submission" date="2011-10" db="EMBL/GenBank/DDBJ databases">
        <title>The Genome Sequence of Oxalobacter formigenes HOxBLS.</title>
        <authorList>
            <consortium name="The Broad Institute Genome Sequencing Platform"/>
            <person name="Earl A."/>
            <person name="Ward D."/>
            <person name="Feldgarden M."/>
            <person name="Gevers D."/>
            <person name="Allison M.J."/>
            <person name="Humphrey S."/>
            <person name="Young S.K."/>
            <person name="Zeng Q."/>
            <person name="Gargeya S."/>
            <person name="Fitzgerald M."/>
            <person name="Haas B."/>
            <person name="Abouelleil A."/>
            <person name="Alvarado L."/>
            <person name="Arachchi H.M."/>
            <person name="Berlin A."/>
            <person name="Brown A."/>
            <person name="Chapman S.B."/>
            <person name="Chen Z."/>
            <person name="Dunbar C."/>
            <person name="Freedman E."/>
            <person name="Gearin G."/>
            <person name="Goldberg J."/>
            <person name="Griggs A."/>
            <person name="Gujja S."/>
            <person name="Heiman D."/>
            <person name="Howarth C."/>
            <person name="Larson L."/>
            <person name="Lui A."/>
            <person name="MacDonald P.J.P."/>
            <person name="Montmayeur A."/>
            <person name="Murphy C."/>
            <person name="Neiman D."/>
            <person name="Pearson M."/>
            <person name="Priest M."/>
            <person name="Roberts A."/>
            <person name="Saif S."/>
            <person name="Shea T."/>
            <person name="Shenoy N."/>
            <person name="Sisk P."/>
            <person name="Stolte C."/>
            <person name="Sykes S."/>
            <person name="Wortman J."/>
            <person name="Nusbaum C."/>
            <person name="Birren B."/>
        </authorList>
    </citation>
    <scope>NUCLEOTIDE SEQUENCE [LARGE SCALE GENOMIC DNA]</scope>
    <source>
        <strain evidence="2">HOxBLS</strain>
    </source>
</reference>
<dbReference type="InterPro" id="IPR002575">
    <property type="entry name" value="Aminoglycoside_PTrfase"/>
</dbReference>
<dbReference type="AlphaFoldDB" id="C3X4G4"/>
<gene>
    <name evidence="2" type="ORF">OFAG_01253</name>
</gene>